<keyword evidence="7 10" id="KW-0350">Heme biosynthesis</keyword>
<feature type="transmembrane region" description="Helical" evidence="10">
    <location>
        <begin position="130"/>
        <end position="150"/>
    </location>
</feature>
<feature type="transmembrane region" description="Helical" evidence="10">
    <location>
        <begin position="36"/>
        <end position="53"/>
    </location>
</feature>
<feature type="transmembrane region" description="Helical" evidence="10">
    <location>
        <begin position="284"/>
        <end position="305"/>
    </location>
</feature>
<dbReference type="NCBIfam" id="TIGR01473">
    <property type="entry name" value="cyoE_ctaB"/>
    <property type="match status" value="1"/>
</dbReference>
<feature type="transmembrane region" description="Helical" evidence="10">
    <location>
        <begin position="183"/>
        <end position="208"/>
    </location>
</feature>
<gene>
    <name evidence="11" type="primary">cyoE_2</name>
    <name evidence="10" type="synonym">cyoE</name>
    <name evidence="11" type="ORF">TUM4438_26360</name>
</gene>
<dbReference type="EMBL" id="BPEY01000047">
    <property type="protein sequence ID" value="GIU47365.1"/>
    <property type="molecule type" value="Genomic_DNA"/>
</dbReference>
<sequence>MKNISQLISTPLTTPPAVLTRYKANLLGYVQITKPGIILGNLISVAGGFLLAAKGDVNVGLMLATLIGLSLVVASGCAVNNCIDRDIDVKMQRTCNRVTATGEASLGSILALAGLLGVAGFWALAYFTNATALLFAAVGYLVYVGFYSLYMKRRSVYGTLVGSFSGAVPPVVGYCAVTGKLDIGAVILLVMFSLWQMPHSYAIAIFRYDDYLAAKIPVLPIAKGMTKAKLHIVLYIAVFALVSSLLPLTGYTGITFMAVTCATSLWWLAMALKGYRQGINLQRWARQVFGFSILTITALSITMALDFQQVAQTPFTH</sequence>
<evidence type="ECO:0000256" key="4">
    <source>
        <dbReference type="ARBA" id="ARBA00022679"/>
    </source>
</evidence>
<dbReference type="HAMAP" id="MF_00154">
    <property type="entry name" value="CyoE_CtaB"/>
    <property type="match status" value="1"/>
</dbReference>
<organism evidence="11 12">
    <name type="scientific">Shewanella sairae</name>
    <dbReference type="NCBI Taxonomy" id="190310"/>
    <lineage>
        <taxon>Bacteria</taxon>
        <taxon>Pseudomonadati</taxon>
        <taxon>Pseudomonadota</taxon>
        <taxon>Gammaproteobacteria</taxon>
        <taxon>Alteromonadales</taxon>
        <taxon>Shewanellaceae</taxon>
        <taxon>Shewanella</taxon>
    </lineage>
</organism>
<dbReference type="InterPro" id="IPR000537">
    <property type="entry name" value="UbiA_prenyltransferase"/>
</dbReference>
<proteinExistence type="inferred from homology"/>
<dbReference type="Gene3D" id="1.10.357.140">
    <property type="entry name" value="UbiA prenyltransferase"/>
    <property type="match status" value="1"/>
</dbReference>
<comment type="pathway">
    <text evidence="10">Porphyrin-containing compound metabolism; heme O biosynthesis; heme O from protoheme: step 1/1.</text>
</comment>
<keyword evidence="8 10" id="KW-0472">Membrane</keyword>
<dbReference type="InterPro" id="IPR030470">
    <property type="entry name" value="UbiA_prenylTrfase_CS"/>
</dbReference>
<comment type="catalytic activity">
    <reaction evidence="9 10">
        <text>heme b + (2E,6E)-farnesyl diphosphate + H2O = Fe(II)-heme o + diphosphate</text>
        <dbReference type="Rhea" id="RHEA:28070"/>
        <dbReference type="ChEBI" id="CHEBI:15377"/>
        <dbReference type="ChEBI" id="CHEBI:33019"/>
        <dbReference type="ChEBI" id="CHEBI:60344"/>
        <dbReference type="ChEBI" id="CHEBI:60530"/>
        <dbReference type="ChEBI" id="CHEBI:175763"/>
        <dbReference type="EC" id="2.5.1.141"/>
    </reaction>
</comment>
<evidence type="ECO:0000256" key="10">
    <source>
        <dbReference type="HAMAP-Rule" id="MF_00154"/>
    </source>
</evidence>
<evidence type="ECO:0000313" key="11">
    <source>
        <dbReference type="EMBL" id="GIU47365.1"/>
    </source>
</evidence>
<comment type="subcellular location">
    <subcellularLocation>
        <location evidence="10">Cell membrane</location>
        <topology evidence="10">Multi-pass membrane protein</topology>
    </subcellularLocation>
    <subcellularLocation>
        <location evidence="1">Membrane</location>
        <topology evidence="1">Multi-pass membrane protein</topology>
    </subcellularLocation>
</comment>
<feature type="transmembrane region" description="Helical" evidence="10">
    <location>
        <begin position="157"/>
        <end position="177"/>
    </location>
</feature>
<dbReference type="Proteomes" id="UP000887104">
    <property type="component" value="Unassembled WGS sequence"/>
</dbReference>
<dbReference type="InterPro" id="IPR044878">
    <property type="entry name" value="UbiA_sf"/>
</dbReference>
<comment type="caution">
    <text evidence="11">The sequence shown here is derived from an EMBL/GenBank/DDBJ whole genome shotgun (WGS) entry which is preliminary data.</text>
</comment>
<keyword evidence="12" id="KW-1185">Reference proteome</keyword>
<dbReference type="InterPro" id="IPR006369">
    <property type="entry name" value="Protohaem_IX_farnesylTrfase"/>
</dbReference>
<evidence type="ECO:0000256" key="5">
    <source>
        <dbReference type="ARBA" id="ARBA00022692"/>
    </source>
</evidence>
<feature type="transmembrane region" description="Helical" evidence="10">
    <location>
        <begin position="228"/>
        <end position="248"/>
    </location>
</feature>
<feature type="transmembrane region" description="Helical" evidence="10">
    <location>
        <begin position="104"/>
        <end position="124"/>
    </location>
</feature>
<name>A0ABQ4PII1_9GAMM</name>
<protein>
    <recommendedName>
        <fullName evidence="10">Protoheme IX farnesyltransferase</fullName>
        <ecNumber evidence="10">2.5.1.141</ecNumber>
    </recommendedName>
    <alternativeName>
        <fullName evidence="10">Heme B farnesyltransferase</fullName>
    </alternativeName>
    <alternativeName>
        <fullName evidence="10">Heme O synthase</fullName>
    </alternativeName>
</protein>
<evidence type="ECO:0000256" key="9">
    <source>
        <dbReference type="ARBA" id="ARBA00047690"/>
    </source>
</evidence>
<evidence type="ECO:0000256" key="1">
    <source>
        <dbReference type="ARBA" id="ARBA00004141"/>
    </source>
</evidence>
<feature type="transmembrane region" description="Helical" evidence="10">
    <location>
        <begin position="59"/>
        <end position="83"/>
    </location>
</feature>
<keyword evidence="6 10" id="KW-1133">Transmembrane helix</keyword>
<dbReference type="PANTHER" id="PTHR43448:SF2">
    <property type="entry name" value="PROTOHEME IX FARNESYLTRANSFERASE, MITOCHONDRIAL"/>
    <property type="match status" value="1"/>
</dbReference>
<comment type="miscellaneous">
    <text evidence="10">Carbon 2 of the heme B porphyrin ring is defined according to the Fischer nomenclature.</text>
</comment>
<evidence type="ECO:0000256" key="6">
    <source>
        <dbReference type="ARBA" id="ARBA00022989"/>
    </source>
</evidence>
<dbReference type="PROSITE" id="PS00943">
    <property type="entry name" value="UBIA"/>
    <property type="match status" value="1"/>
</dbReference>
<evidence type="ECO:0000256" key="8">
    <source>
        <dbReference type="ARBA" id="ARBA00023136"/>
    </source>
</evidence>
<feature type="transmembrane region" description="Helical" evidence="10">
    <location>
        <begin position="254"/>
        <end position="272"/>
    </location>
</feature>
<keyword evidence="5 10" id="KW-0812">Transmembrane</keyword>
<dbReference type="PANTHER" id="PTHR43448">
    <property type="entry name" value="PROTOHEME IX FARNESYLTRANSFERASE, MITOCHONDRIAL"/>
    <property type="match status" value="1"/>
</dbReference>
<comment type="function">
    <text evidence="10">Converts heme B (protoheme IX) to heme O by substitution of the vinyl group on carbon 2 of heme B porphyrin ring with a hydroxyethyl farnesyl side group.</text>
</comment>
<accession>A0ABQ4PII1</accession>
<keyword evidence="4 10" id="KW-0808">Transferase</keyword>
<evidence type="ECO:0000256" key="2">
    <source>
        <dbReference type="ARBA" id="ARBA00022475"/>
    </source>
</evidence>
<dbReference type="Pfam" id="PF01040">
    <property type="entry name" value="UbiA"/>
    <property type="match status" value="1"/>
</dbReference>
<dbReference type="CDD" id="cd13957">
    <property type="entry name" value="PT_UbiA_Cox10"/>
    <property type="match status" value="1"/>
</dbReference>
<keyword evidence="3" id="KW-0997">Cell inner membrane</keyword>
<dbReference type="NCBIfam" id="NF003348">
    <property type="entry name" value="PRK04375.1-1"/>
    <property type="match status" value="1"/>
</dbReference>
<evidence type="ECO:0000313" key="12">
    <source>
        <dbReference type="Proteomes" id="UP000887104"/>
    </source>
</evidence>
<dbReference type="EC" id="2.5.1.141" evidence="10"/>
<keyword evidence="2 10" id="KW-1003">Cell membrane</keyword>
<evidence type="ECO:0000256" key="7">
    <source>
        <dbReference type="ARBA" id="ARBA00023133"/>
    </source>
</evidence>
<reference evidence="11" key="1">
    <citation type="submission" date="2021-05" db="EMBL/GenBank/DDBJ databases">
        <title>Molecular characterization for Shewanella algae harboring chromosomal blaOXA-55-like strains isolated from clinical and environment sample.</title>
        <authorList>
            <person name="Ohama Y."/>
            <person name="Aoki K."/>
            <person name="Harada S."/>
            <person name="Moriya K."/>
            <person name="Ishii Y."/>
            <person name="Tateda K."/>
        </authorList>
    </citation>
    <scope>NUCLEOTIDE SEQUENCE</scope>
    <source>
        <strain evidence="11">JCM 11563</strain>
    </source>
</reference>
<dbReference type="RefSeq" id="WP_220781626.1">
    <property type="nucleotide sequence ID" value="NZ_BPEY01000047.1"/>
</dbReference>
<comment type="similarity">
    <text evidence="10">Belongs to the UbiA prenyltransferase family. Protoheme IX farnesyltransferase subfamily.</text>
</comment>
<evidence type="ECO:0000256" key="3">
    <source>
        <dbReference type="ARBA" id="ARBA00022519"/>
    </source>
</evidence>